<evidence type="ECO:0000259" key="4">
    <source>
        <dbReference type="Pfam" id="PF00772"/>
    </source>
</evidence>
<keyword evidence="5" id="KW-0347">Helicase</keyword>
<dbReference type="GO" id="GO:0006269">
    <property type="term" value="P:DNA replication, synthesis of primer"/>
    <property type="evidence" value="ECO:0007669"/>
    <property type="project" value="UniProtKB-KW"/>
</dbReference>
<sequence length="123" mass="13618">MAEMSVLCAYEAEQAVLGGLMLENERWDEVVLMLSPDDFYVAPHRAIFRAMSELAVNGQPLDLITLSEHLEHQGQAGRTGRFCLSGRAQQEHTFCGQHHGLCRHCGGEKCSASVTGHRKHPDC</sequence>
<dbReference type="InterPro" id="IPR036185">
    <property type="entry name" value="DNA_heli_DnaB-like_N_sf"/>
</dbReference>
<protein>
    <submittedName>
        <fullName evidence="5">DnaB family helicase</fullName>
        <ecNumber evidence="5">3.6.4.12</ecNumber>
    </submittedName>
</protein>
<evidence type="ECO:0000256" key="3">
    <source>
        <dbReference type="ARBA" id="ARBA00023125"/>
    </source>
</evidence>
<proteinExistence type="predicted"/>
<keyword evidence="2" id="KW-0235">DNA replication</keyword>
<reference evidence="5 6" key="1">
    <citation type="submission" date="2018-06" db="EMBL/GenBank/DDBJ databases">
        <authorList>
            <consortium name="Pathogen Informatics"/>
            <person name="Doyle S."/>
        </authorList>
    </citation>
    <scope>NUCLEOTIDE SEQUENCE [LARGE SCALE GENOMIC DNA]</scope>
    <source>
        <strain evidence="5 6">NCTC10418</strain>
    </source>
</reference>
<gene>
    <name evidence="5" type="primary">dnaB_1</name>
    <name evidence="5" type="ORF">NCTC10418_01210</name>
</gene>
<keyword evidence="1" id="KW-0639">Primosome</keyword>
<dbReference type="Pfam" id="PF00772">
    <property type="entry name" value="DnaB"/>
    <property type="match status" value="1"/>
</dbReference>
<dbReference type="EC" id="3.6.4.12" evidence="5"/>
<dbReference type="InterPro" id="IPR007693">
    <property type="entry name" value="DNA_helicase_DnaB-like_N"/>
</dbReference>
<dbReference type="SUPFAM" id="SSF48024">
    <property type="entry name" value="N-terminal domain of DnaB helicase"/>
    <property type="match status" value="1"/>
</dbReference>
<name>A0A376KLE1_ECOLX</name>
<dbReference type="AlphaFoldDB" id="A0A376KLE1"/>
<dbReference type="PANTHER" id="PTHR30153">
    <property type="entry name" value="REPLICATIVE DNA HELICASE DNAB"/>
    <property type="match status" value="1"/>
</dbReference>
<dbReference type="EMBL" id="UFZQ01000001">
    <property type="protein sequence ID" value="STE83555.1"/>
    <property type="molecule type" value="Genomic_DNA"/>
</dbReference>
<organism evidence="5 6">
    <name type="scientific">Escherichia coli</name>
    <dbReference type="NCBI Taxonomy" id="562"/>
    <lineage>
        <taxon>Bacteria</taxon>
        <taxon>Pseudomonadati</taxon>
        <taxon>Pseudomonadota</taxon>
        <taxon>Gammaproteobacteria</taxon>
        <taxon>Enterobacterales</taxon>
        <taxon>Enterobacteriaceae</taxon>
        <taxon>Escherichia</taxon>
    </lineage>
</organism>
<dbReference type="PANTHER" id="PTHR30153:SF2">
    <property type="entry name" value="REPLICATIVE DNA HELICASE"/>
    <property type="match status" value="1"/>
</dbReference>
<keyword evidence="5" id="KW-0547">Nucleotide-binding</keyword>
<feature type="domain" description="DNA helicase DnaB-like N-terminal" evidence="4">
    <location>
        <begin position="9"/>
        <end position="80"/>
    </location>
</feature>
<dbReference type="GO" id="GO:0005524">
    <property type="term" value="F:ATP binding"/>
    <property type="evidence" value="ECO:0007669"/>
    <property type="project" value="InterPro"/>
</dbReference>
<dbReference type="InterPro" id="IPR016136">
    <property type="entry name" value="DNA_helicase_N/primase_C"/>
</dbReference>
<keyword evidence="5" id="KW-0067">ATP-binding</keyword>
<evidence type="ECO:0000256" key="1">
    <source>
        <dbReference type="ARBA" id="ARBA00022515"/>
    </source>
</evidence>
<dbReference type="GO" id="GO:0003678">
    <property type="term" value="F:DNA helicase activity"/>
    <property type="evidence" value="ECO:0007669"/>
    <property type="project" value="UniProtKB-EC"/>
</dbReference>
<dbReference type="GO" id="GO:0005829">
    <property type="term" value="C:cytosol"/>
    <property type="evidence" value="ECO:0007669"/>
    <property type="project" value="TreeGrafter"/>
</dbReference>
<dbReference type="Gene3D" id="1.10.860.10">
    <property type="entry name" value="DNAb Helicase, Chain A"/>
    <property type="match status" value="1"/>
</dbReference>
<dbReference type="Proteomes" id="UP000255460">
    <property type="component" value="Unassembled WGS sequence"/>
</dbReference>
<accession>A0A376KLE1</accession>
<dbReference type="GO" id="GO:0003677">
    <property type="term" value="F:DNA binding"/>
    <property type="evidence" value="ECO:0007669"/>
    <property type="project" value="UniProtKB-KW"/>
</dbReference>
<dbReference type="GO" id="GO:1990077">
    <property type="term" value="C:primosome complex"/>
    <property type="evidence" value="ECO:0007669"/>
    <property type="project" value="UniProtKB-KW"/>
</dbReference>
<keyword evidence="3" id="KW-0238">DNA-binding</keyword>
<keyword evidence="5" id="KW-0378">Hydrolase</keyword>
<evidence type="ECO:0000313" key="6">
    <source>
        <dbReference type="Proteomes" id="UP000255460"/>
    </source>
</evidence>
<evidence type="ECO:0000313" key="5">
    <source>
        <dbReference type="EMBL" id="STE83555.1"/>
    </source>
</evidence>
<evidence type="ECO:0000256" key="2">
    <source>
        <dbReference type="ARBA" id="ARBA00022705"/>
    </source>
</evidence>
<dbReference type="GO" id="GO:0016787">
    <property type="term" value="F:hydrolase activity"/>
    <property type="evidence" value="ECO:0007669"/>
    <property type="project" value="UniProtKB-KW"/>
</dbReference>